<dbReference type="Gene3D" id="3.40.50.150">
    <property type="entry name" value="Vaccinia Virus protein VP39"/>
    <property type="match status" value="1"/>
</dbReference>
<evidence type="ECO:0000256" key="1">
    <source>
        <dbReference type="ARBA" id="ARBA00022603"/>
    </source>
</evidence>
<dbReference type="InterPro" id="IPR023267">
    <property type="entry name" value="RCMT"/>
</dbReference>
<feature type="domain" description="SAM-dependent MTase RsmB/NOP-type" evidence="6">
    <location>
        <begin position="145"/>
        <end position="434"/>
    </location>
</feature>
<evidence type="ECO:0000256" key="3">
    <source>
        <dbReference type="ARBA" id="ARBA00022691"/>
    </source>
</evidence>
<reference evidence="7 8" key="1">
    <citation type="submission" date="2017-04" db="EMBL/GenBank/DDBJ databases">
        <authorList>
            <person name="Afonso C.L."/>
            <person name="Miller P.J."/>
            <person name="Scott M.A."/>
            <person name="Spackman E."/>
            <person name="Goraichik I."/>
            <person name="Dimitrov K.M."/>
            <person name="Suarez D.L."/>
            <person name="Swayne D.E."/>
        </authorList>
    </citation>
    <scope>NUCLEOTIDE SEQUENCE [LARGE SCALE GENOMIC DNA]</scope>
    <source>
        <strain evidence="7 8">CGMCC 1.10972</strain>
    </source>
</reference>
<dbReference type="STRING" id="937218.SAMN06297251_1117"/>
<evidence type="ECO:0000313" key="7">
    <source>
        <dbReference type="EMBL" id="SMC87699.1"/>
    </source>
</evidence>
<feature type="binding site" evidence="5">
    <location>
        <position position="263"/>
    </location>
    <ligand>
        <name>S-adenosyl-L-methionine</name>
        <dbReference type="ChEBI" id="CHEBI:59789"/>
    </ligand>
</feature>
<dbReference type="GO" id="GO:0008173">
    <property type="term" value="F:RNA methyltransferase activity"/>
    <property type="evidence" value="ECO:0007669"/>
    <property type="project" value="InterPro"/>
</dbReference>
<dbReference type="InterPro" id="IPR029063">
    <property type="entry name" value="SAM-dependent_MTases_sf"/>
</dbReference>
<feature type="active site" description="Nucleophile" evidence="5">
    <location>
        <position position="359"/>
    </location>
</feature>
<evidence type="ECO:0000259" key="6">
    <source>
        <dbReference type="PROSITE" id="PS51686"/>
    </source>
</evidence>
<dbReference type="InterPro" id="IPR001678">
    <property type="entry name" value="MeTrfase_RsmB-F_NOP2_dom"/>
</dbReference>
<keyword evidence="4 5" id="KW-0694">RNA-binding</keyword>
<dbReference type="SUPFAM" id="SSF53335">
    <property type="entry name" value="S-adenosyl-L-methionine-dependent methyltransferases"/>
    <property type="match status" value="1"/>
</dbReference>
<dbReference type="RefSeq" id="WP_084410445.1">
    <property type="nucleotide sequence ID" value="NZ_FWXR01000011.1"/>
</dbReference>
<dbReference type="PROSITE" id="PS51686">
    <property type="entry name" value="SAM_MT_RSMB_NOP"/>
    <property type="match status" value="1"/>
</dbReference>
<evidence type="ECO:0000313" key="8">
    <source>
        <dbReference type="Proteomes" id="UP000192656"/>
    </source>
</evidence>
<feature type="binding site" evidence="5">
    <location>
        <position position="306"/>
    </location>
    <ligand>
        <name>S-adenosyl-L-methionine</name>
        <dbReference type="ChEBI" id="CHEBI:59789"/>
    </ligand>
</feature>
<evidence type="ECO:0000256" key="5">
    <source>
        <dbReference type="PROSITE-ProRule" id="PRU01023"/>
    </source>
</evidence>
<keyword evidence="2 5" id="KW-0808">Transferase</keyword>
<keyword evidence="3 5" id="KW-0949">S-adenosyl-L-methionine</keyword>
<evidence type="ECO:0000256" key="2">
    <source>
        <dbReference type="ARBA" id="ARBA00022679"/>
    </source>
</evidence>
<dbReference type="EMBL" id="FWXR01000011">
    <property type="protein sequence ID" value="SMC87699.1"/>
    <property type="molecule type" value="Genomic_DNA"/>
</dbReference>
<dbReference type="Pfam" id="PF22458">
    <property type="entry name" value="RsmF-B_ferredox"/>
    <property type="match status" value="1"/>
</dbReference>
<dbReference type="PRINTS" id="PR02008">
    <property type="entry name" value="RCMTFAMILY"/>
</dbReference>
<dbReference type="PANTHER" id="PTHR22807">
    <property type="entry name" value="NOP2 YEAST -RELATED NOL1/NOP2/FMU SUN DOMAIN-CONTAINING"/>
    <property type="match status" value="1"/>
</dbReference>
<dbReference type="InterPro" id="IPR049560">
    <property type="entry name" value="MeTrfase_RsmB-F_NOP2_cat"/>
</dbReference>
<protein>
    <submittedName>
        <fullName evidence="7">16S rRNA (Cytosine967-C5)-methyltransferase</fullName>
    </submittedName>
</protein>
<dbReference type="Pfam" id="PF01189">
    <property type="entry name" value="Methyltr_RsmB-F"/>
    <property type="match status" value="1"/>
</dbReference>
<comment type="caution">
    <text evidence="5">Lacks conserved residue(s) required for the propagation of feature annotation.</text>
</comment>
<dbReference type="GO" id="GO:0003723">
    <property type="term" value="F:RNA binding"/>
    <property type="evidence" value="ECO:0007669"/>
    <property type="project" value="UniProtKB-UniRule"/>
</dbReference>
<dbReference type="GO" id="GO:0001510">
    <property type="term" value="P:RNA methylation"/>
    <property type="evidence" value="ECO:0007669"/>
    <property type="project" value="InterPro"/>
</dbReference>
<keyword evidence="8" id="KW-1185">Reference proteome</keyword>
<comment type="similarity">
    <text evidence="5">Belongs to the class I-like SAM-binding methyltransferase superfamily. RsmB/NOP family.</text>
</comment>
<dbReference type="PANTHER" id="PTHR22807:SF53">
    <property type="entry name" value="RIBOSOMAL RNA SMALL SUBUNIT METHYLTRANSFERASE B-RELATED"/>
    <property type="match status" value="1"/>
</dbReference>
<dbReference type="AlphaFoldDB" id="A0A1W2CR61"/>
<proteinExistence type="inferred from homology"/>
<dbReference type="OrthoDB" id="9810297at2"/>
<organism evidence="7 8">
    <name type="scientific">Fulvimarina manganoxydans</name>
    <dbReference type="NCBI Taxonomy" id="937218"/>
    <lineage>
        <taxon>Bacteria</taxon>
        <taxon>Pseudomonadati</taxon>
        <taxon>Pseudomonadota</taxon>
        <taxon>Alphaproteobacteria</taxon>
        <taxon>Hyphomicrobiales</taxon>
        <taxon>Aurantimonadaceae</taxon>
        <taxon>Fulvimarina</taxon>
    </lineage>
</organism>
<name>A0A1W2CR61_9HYPH</name>
<keyword evidence="1 5" id="KW-0489">Methyltransferase</keyword>
<dbReference type="Proteomes" id="UP000192656">
    <property type="component" value="Unassembled WGS sequence"/>
</dbReference>
<accession>A0A1W2CR61</accession>
<evidence type="ECO:0000256" key="4">
    <source>
        <dbReference type="ARBA" id="ARBA00022884"/>
    </source>
</evidence>
<gene>
    <name evidence="7" type="ORF">SAMN06297251_1117</name>
</gene>
<sequence>MRLGGRLSAAIEILADIEARRRPVADALKDWGLSHRFAGSKDRAAIGNLVYDALRRKRSYGARMEEETPRALVSAAALETLVSGPQALYAALEGDRFAPELPGAEALSRFLDDDAHQAPAAVKADIPDWLAPHFEAAFGEDWVAEAAALSDRPPLDLRVNTLKSDRETVLAALKPFSPEPCALSPVGVRIAPIEGDGRHPNVQVEAGFQKGWFEIQDEGSQLAALLSGAMPGGQVLDFCAGAGGKTLALSGAMENSGQIHAHDADRQRLAPIYDRLKRAGVRNAQVHDPRDDLSSLEGAMDIVLIDAPCTGTGTWRRRPDAKWRLSEAALAKRTAEQDAVLAAASAFVKPGGTLVYVTCSVLGVENADRVEAFLDRNAGGFLPIDMAARWAEILPDVSPAYRAVPIAGVAAGGLMLSPRISGTDGFFIAALQAAS</sequence>
<dbReference type="InterPro" id="IPR054728">
    <property type="entry name" value="RsmB-like_ferredoxin"/>
</dbReference>